<organism evidence="2 4">
    <name type="scientific">Legionella moravica</name>
    <dbReference type="NCBI Taxonomy" id="39962"/>
    <lineage>
        <taxon>Bacteria</taxon>
        <taxon>Pseudomonadati</taxon>
        <taxon>Pseudomonadota</taxon>
        <taxon>Gammaproteobacteria</taxon>
        <taxon>Legionellales</taxon>
        <taxon>Legionellaceae</taxon>
        <taxon>Legionella</taxon>
    </lineage>
</organism>
<evidence type="ECO:0000313" key="2">
    <source>
        <dbReference type="EMBL" id="STX63309.1"/>
    </source>
</evidence>
<reference evidence="2 4" key="2">
    <citation type="submission" date="2018-06" db="EMBL/GenBank/DDBJ databases">
        <authorList>
            <consortium name="Pathogen Informatics"/>
            <person name="Doyle S."/>
        </authorList>
    </citation>
    <scope>NUCLEOTIDE SEQUENCE [LARGE SCALE GENOMIC DNA]</scope>
    <source>
        <strain evidence="2 4">NCTC12239</strain>
    </source>
</reference>
<gene>
    <name evidence="1" type="ORF">Lmor_2971</name>
    <name evidence="2" type="ORF">NCTC12239_02252</name>
</gene>
<evidence type="ECO:0000313" key="3">
    <source>
        <dbReference type="Proteomes" id="UP000054985"/>
    </source>
</evidence>
<protein>
    <submittedName>
        <fullName evidence="2">Uncharacterized protein</fullName>
    </submittedName>
</protein>
<evidence type="ECO:0000313" key="1">
    <source>
        <dbReference type="EMBL" id="KTD30864.1"/>
    </source>
</evidence>
<dbReference type="EMBL" id="UGOG01000001">
    <property type="protein sequence ID" value="STX63309.1"/>
    <property type="molecule type" value="Genomic_DNA"/>
</dbReference>
<dbReference type="AlphaFoldDB" id="A0A378K228"/>
<proteinExistence type="predicted"/>
<evidence type="ECO:0000313" key="4">
    <source>
        <dbReference type="Proteomes" id="UP000254040"/>
    </source>
</evidence>
<sequence length="78" mass="8734">MTFGVCQQVISTYYNAKCQIVARLCGQDRFFCHVQRKVGKIIPGRVYNSTPQTTGRQTGLAVFESAHQGLGKMNKTQH</sequence>
<dbReference type="EMBL" id="LNYN01000042">
    <property type="protein sequence ID" value="KTD30864.1"/>
    <property type="molecule type" value="Genomic_DNA"/>
</dbReference>
<keyword evidence="3" id="KW-1185">Reference proteome</keyword>
<dbReference type="Proteomes" id="UP000054985">
    <property type="component" value="Unassembled WGS sequence"/>
</dbReference>
<name>A0A378K228_9GAMM</name>
<dbReference type="Proteomes" id="UP000254040">
    <property type="component" value="Unassembled WGS sequence"/>
</dbReference>
<accession>A0A378K228</accession>
<reference evidence="1 3" key="1">
    <citation type="submission" date="2015-11" db="EMBL/GenBank/DDBJ databases">
        <title>Genomic analysis of 38 Legionella species identifies large and diverse effector repertoires.</title>
        <authorList>
            <person name="Burstein D."/>
            <person name="Amaro F."/>
            <person name="Zusman T."/>
            <person name="Lifshitz Z."/>
            <person name="Cohen O."/>
            <person name="Gilbert J.A."/>
            <person name="Pupko T."/>
            <person name="Shuman H.A."/>
            <person name="Segal G."/>
        </authorList>
    </citation>
    <scope>NUCLEOTIDE SEQUENCE [LARGE SCALE GENOMIC DNA]</scope>
    <source>
        <strain evidence="1 3">ATCC 43877</strain>
    </source>
</reference>